<feature type="signal peptide" evidence="2">
    <location>
        <begin position="1"/>
        <end position="19"/>
    </location>
</feature>
<keyword evidence="1 2" id="KW-0732">Signal</keyword>
<name>A0A1V6LWJ7_9FLAO</name>
<proteinExistence type="predicted"/>
<dbReference type="InterPro" id="IPR026444">
    <property type="entry name" value="Secre_tail"/>
</dbReference>
<feature type="domain" description="Secretion system C-terminal sorting" evidence="3">
    <location>
        <begin position="34"/>
        <end position="103"/>
    </location>
</feature>
<accession>A0A1V6LWJ7</accession>
<sequence length="104" mass="11589">MKHIYLCLFMVCISLSANAFHNTTPKSETSKIKLYPNPAYGNEIYITTSATGNKIVTVYDIFGGVQLKKQLTTNTLDISRLSAGTYILEVIQNNTTMTHKLVVK</sequence>
<comment type="caution">
    <text evidence="4">The sequence shown here is derived from an EMBL/GenBank/DDBJ whole genome shotgun (WGS) entry which is preliminary data.</text>
</comment>
<evidence type="ECO:0000313" key="4">
    <source>
        <dbReference type="EMBL" id="OQD44519.1"/>
    </source>
</evidence>
<protein>
    <recommendedName>
        <fullName evidence="3">Secretion system C-terminal sorting domain-containing protein</fullName>
    </recommendedName>
</protein>
<reference evidence="4 5" key="1">
    <citation type="submission" date="2016-12" db="EMBL/GenBank/DDBJ databases">
        <authorList>
            <person name="Song W.-J."/>
            <person name="Kurnit D.M."/>
        </authorList>
    </citation>
    <scope>NUCLEOTIDE SEQUENCE [LARGE SCALE GENOMIC DNA]</scope>
    <source>
        <strain evidence="4 5">HSG9</strain>
    </source>
</reference>
<feature type="chain" id="PRO_5013048314" description="Secretion system C-terminal sorting domain-containing protein" evidence="2">
    <location>
        <begin position="20"/>
        <end position="104"/>
    </location>
</feature>
<evidence type="ECO:0000256" key="2">
    <source>
        <dbReference type="SAM" id="SignalP"/>
    </source>
</evidence>
<organism evidence="4 5">
    <name type="scientific">Croceivirga radicis</name>
    <dbReference type="NCBI Taxonomy" id="1929488"/>
    <lineage>
        <taxon>Bacteria</taxon>
        <taxon>Pseudomonadati</taxon>
        <taxon>Bacteroidota</taxon>
        <taxon>Flavobacteriia</taxon>
        <taxon>Flavobacteriales</taxon>
        <taxon>Flavobacteriaceae</taxon>
        <taxon>Croceivirga</taxon>
    </lineage>
</organism>
<gene>
    <name evidence="4" type="ORF">BUL40_02925</name>
</gene>
<dbReference type="EMBL" id="MTBC01000001">
    <property type="protein sequence ID" value="OQD44519.1"/>
    <property type="molecule type" value="Genomic_DNA"/>
</dbReference>
<evidence type="ECO:0000313" key="5">
    <source>
        <dbReference type="Proteomes" id="UP000191680"/>
    </source>
</evidence>
<dbReference type="AlphaFoldDB" id="A0A1V6LWJ7"/>
<keyword evidence="5" id="KW-1185">Reference proteome</keyword>
<dbReference type="NCBIfam" id="TIGR04183">
    <property type="entry name" value="Por_Secre_tail"/>
    <property type="match status" value="1"/>
</dbReference>
<dbReference type="Pfam" id="PF18962">
    <property type="entry name" value="Por_Secre_tail"/>
    <property type="match status" value="1"/>
</dbReference>
<dbReference type="RefSeq" id="WP_080318002.1">
    <property type="nucleotide sequence ID" value="NZ_MTBC01000001.1"/>
</dbReference>
<dbReference type="OrthoDB" id="862563at2"/>
<dbReference type="Proteomes" id="UP000191680">
    <property type="component" value="Unassembled WGS sequence"/>
</dbReference>
<evidence type="ECO:0000259" key="3">
    <source>
        <dbReference type="Pfam" id="PF18962"/>
    </source>
</evidence>
<evidence type="ECO:0000256" key="1">
    <source>
        <dbReference type="ARBA" id="ARBA00022729"/>
    </source>
</evidence>